<keyword evidence="2" id="KW-1133">Transmembrane helix</keyword>
<evidence type="ECO:0000259" key="3">
    <source>
        <dbReference type="Pfam" id="PF14257"/>
    </source>
</evidence>
<name>A0A7K3QXU2_9ACTN</name>
<proteinExistence type="predicted"/>
<sequence length="77" mass="8255">DRTSLATITVDLTPPDAPDADGREEDPGFLDALGGGWDAFVTMLRWIAVAFGAAFPFLLTAALLALLVRRVLRARQA</sequence>
<dbReference type="Proteomes" id="UP000470520">
    <property type="component" value="Unassembled WGS sequence"/>
</dbReference>
<dbReference type="EMBL" id="JAAGMR010000272">
    <property type="protein sequence ID" value="NEB94703.1"/>
    <property type="molecule type" value="Genomic_DNA"/>
</dbReference>
<evidence type="ECO:0000256" key="2">
    <source>
        <dbReference type="SAM" id="Phobius"/>
    </source>
</evidence>
<feature type="region of interest" description="Disordered" evidence="1">
    <location>
        <begin position="1"/>
        <end position="24"/>
    </location>
</feature>
<reference evidence="4 5" key="1">
    <citation type="submission" date="2020-01" db="EMBL/GenBank/DDBJ databases">
        <title>Insect and environment-associated Actinomycetes.</title>
        <authorList>
            <person name="Currrie C."/>
            <person name="Chevrette M."/>
            <person name="Carlson C."/>
            <person name="Stubbendieck R."/>
            <person name="Wendt-Pienkowski E."/>
        </authorList>
    </citation>
    <scope>NUCLEOTIDE SEQUENCE [LARGE SCALE GENOMIC DNA]</scope>
    <source>
        <strain evidence="4 5">SID7754</strain>
    </source>
</reference>
<dbReference type="InterPro" id="IPR025645">
    <property type="entry name" value="DUF4349"/>
</dbReference>
<feature type="non-terminal residue" evidence="4">
    <location>
        <position position="1"/>
    </location>
</feature>
<keyword evidence="2" id="KW-0472">Membrane</keyword>
<evidence type="ECO:0000256" key="1">
    <source>
        <dbReference type="SAM" id="MobiDB-lite"/>
    </source>
</evidence>
<gene>
    <name evidence="4" type="ORF">G3I21_23995</name>
</gene>
<accession>A0A7K3QXU2</accession>
<dbReference type="RefSeq" id="WP_164192374.1">
    <property type="nucleotide sequence ID" value="NZ_JAAGMR010000272.1"/>
</dbReference>
<evidence type="ECO:0000313" key="5">
    <source>
        <dbReference type="Proteomes" id="UP000470520"/>
    </source>
</evidence>
<comment type="caution">
    <text evidence="4">The sequence shown here is derived from an EMBL/GenBank/DDBJ whole genome shotgun (WGS) entry which is preliminary data.</text>
</comment>
<protein>
    <submittedName>
        <fullName evidence="4">DUF4349 domain-containing protein</fullName>
    </submittedName>
</protein>
<feature type="non-terminal residue" evidence="4">
    <location>
        <position position="77"/>
    </location>
</feature>
<keyword evidence="2" id="KW-0812">Transmembrane</keyword>
<organism evidence="4 5">
    <name type="scientific">Streptomyces bauhiniae</name>
    <dbReference type="NCBI Taxonomy" id="2340725"/>
    <lineage>
        <taxon>Bacteria</taxon>
        <taxon>Bacillati</taxon>
        <taxon>Actinomycetota</taxon>
        <taxon>Actinomycetes</taxon>
        <taxon>Kitasatosporales</taxon>
        <taxon>Streptomycetaceae</taxon>
        <taxon>Streptomyces</taxon>
    </lineage>
</organism>
<feature type="transmembrane region" description="Helical" evidence="2">
    <location>
        <begin position="46"/>
        <end position="68"/>
    </location>
</feature>
<dbReference type="AlphaFoldDB" id="A0A7K3QXU2"/>
<evidence type="ECO:0000313" key="4">
    <source>
        <dbReference type="EMBL" id="NEB94703.1"/>
    </source>
</evidence>
<feature type="domain" description="DUF4349" evidence="3">
    <location>
        <begin position="1"/>
        <end position="69"/>
    </location>
</feature>
<dbReference type="Pfam" id="PF14257">
    <property type="entry name" value="DUF4349"/>
    <property type="match status" value="1"/>
</dbReference>